<name>G7YUI3_CLOSI</name>
<accession>G7YUI3</accession>
<evidence type="ECO:0000313" key="3">
    <source>
        <dbReference type="Proteomes" id="UP000008909"/>
    </source>
</evidence>
<keyword evidence="3" id="KW-1185">Reference proteome</keyword>
<evidence type="ECO:0000313" key="2">
    <source>
        <dbReference type="EMBL" id="GAA56613.1"/>
    </source>
</evidence>
<feature type="region of interest" description="Disordered" evidence="1">
    <location>
        <begin position="88"/>
        <end position="110"/>
    </location>
</feature>
<dbReference type="EMBL" id="DF144310">
    <property type="protein sequence ID" value="GAA56613.1"/>
    <property type="molecule type" value="Genomic_DNA"/>
</dbReference>
<gene>
    <name evidence="2" type="ORF">CLF_111212</name>
</gene>
<dbReference type="AlphaFoldDB" id="G7YUI3"/>
<reference key="2">
    <citation type="submission" date="2011-10" db="EMBL/GenBank/DDBJ databases">
        <title>The genome and transcriptome sequence of Clonorchis sinensis provide insights into the carcinogenic liver fluke.</title>
        <authorList>
            <person name="Wang X."/>
            <person name="Huang Y."/>
            <person name="Chen W."/>
            <person name="Liu H."/>
            <person name="Guo L."/>
            <person name="Chen Y."/>
            <person name="Luo F."/>
            <person name="Zhou W."/>
            <person name="Sun J."/>
            <person name="Mao Q."/>
            <person name="Liang P."/>
            <person name="Zhou C."/>
            <person name="Tian Y."/>
            <person name="Men J."/>
            <person name="Lv X."/>
            <person name="Huang L."/>
            <person name="Zhou J."/>
            <person name="Hu Y."/>
            <person name="Li R."/>
            <person name="Zhang F."/>
            <person name="Lei H."/>
            <person name="Li X."/>
            <person name="Hu X."/>
            <person name="Liang C."/>
            <person name="Xu J."/>
            <person name="Wu Z."/>
            <person name="Yu X."/>
        </authorList>
    </citation>
    <scope>NUCLEOTIDE SEQUENCE</scope>
    <source>
        <strain>Henan</strain>
    </source>
</reference>
<dbReference type="Proteomes" id="UP000008909">
    <property type="component" value="Unassembled WGS sequence"/>
</dbReference>
<reference evidence="2" key="1">
    <citation type="journal article" date="2011" name="Genome Biol.">
        <title>The draft genome of the carcinogenic human liver fluke Clonorchis sinensis.</title>
        <authorList>
            <person name="Wang X."/>
            <person name="Chen W."/>
            <person name="Huang Y."/>
            <person name="Sun J."/>
            <person name="Men J."/>
            <person name="Liu H."/>
            <person name="Luo F."/>
            <person name="Guo L."/>
            <person name="Lv X."/>
            <person name="Deng C."/>
            <person name="Zhou C."/>
            <person name="Fan Y."/>
            <person name="Li X."/>
            <person name="Huang L."/>
            <person name="Hu Y."/>
            <person name="Liang C."/>
            <person name="Hu X."/>
            <person name="Xu J."/>
            <person name="Yu X."/>
        </authorList>
    </citation>
    <scope>NUCLEOTIDE SEQUENCE [LARGE SCALE GENOMIC DNA]</scope>
    <source>
        <strain evidence="2">Henan</strain>
    </source>
</reference>
<sequence>MEKTVVTGTPTYPLYWAKKTAGHCIRYKEIQFKGSRKVRTNQLTTDKPADLDVRRIYQNRHLESLPTASPLDLNSCWTDIATSLHSAGSLNRREMSPTAPNILWQDESLK</sequence>
<evidence type="ECO:0000256" key="1">
    <source>
        <dbReference type="SAM" id="MobiDB-lite"/>
    </source>
</evidence>
<proteinExistence type="predicted"/>
<protein>
    <submittedName>
        <fullName evidence="2">Uncharacterized protein</fullName>
    </submittedName>
</protein>
<organism evidence="2 3">
    <name type="scientific">Clonorchis sinensis</name>
    <name type="common">Chinese liver fluke</name>
    <dbReference type="NCBI Taxonomy" id="79923"/>
    <lineage>
        <taxon>Eukaryota</taxon>
        <taxon>Metazoa</taxon>
        <taxon>Spiralia</taxon>
        <taxon>Lophotrochozoa</taxon>
        <taxon>Platyhelminthes</taxon>
        <taxon>Trematoda</taxon>
        <taxon>Digenea</taxon>
        <taxon>Opisthorchiida</taxon>
        <taxon>Opisthorchiata</taxon>
        <taxon>Opisthorchiidae</taxon>
        <taxon>Clonorchis</taxon>
    </lineage>
</organism>